<feature type="compositionally biased region" description="Low complexity" evidence="5">
    <location>
        <begin position="673"/>
        <end position="687"/>
    </location>
</feature>
<feature type="region of interest" description="Disordered" evidence="5">
    <location>
        <begin position="412"/>
        <end position="437"/>
    </location>
</feature>
<evidence type="ECO:0000256" key="3">
    <source>
        <dbReference type="ARBA" id="ARBA00022741"/>
    </source>
</evidence>
<feature type="region of interest" description="Disordered" evidence="5">
    <location>
        <begin position="1"/>
        <end position="36"/>
    </location>
</feature>
<dbReference type="AlphaFoldDB" id="A0A9P5L4B8"/>
<dbReference type="PANTHER" id="PTHR43851:SF3">
    <property type="entry name" value="COENZYME Q8"/>
    <property type="match status" value="1"/>
</dbReference>
<evidence type="ECO:0000256" key="1">
    <source>
        <dbReference type="ARBA" id="ARBA00009670"/>
    </source>
</evidence>
<name>A0A9P5L4B8_9HYPO</name>
<feature type="region of interest" description="Disordered" evidence="5">
    <location>
        <begin position="489"/>
        <end position="563"/>
    </location>
</feature>
<feature type="compositionally biased region" description="Basic and acidic residues" evidence="5">
    <location>
        <begin position="208"/>
        <end position="224"/>
    </location>
</feature>
<gene>
    <name evidence="7" type="ORF">G7Z17_g10982</name>
</gene>
<sequence>MDPSQSGTSNALVRKRVDTDLMPPPPTAKKIKRPKKVLDEDSYTETLSQIIARDFFPGLLETETQQEYLDALESKDVAWISSAGRRLQQVMTPGRQKPPSQSQPRPLANGDRTPSAYGADTPASVASTVAAPRPRLNTNMSLSKFQETYTSEDNESFYKLVDKQNQKKADKYAWLWRGNKLPSKQMIKQKEVQDKLLAQTGSLVDDGHKRDRLAIKDKDDRPARPDTWNANPRNNLMFGPDGVDDDVVTVSQRAEETSKMAPKSIAYENTRMPQPHIPARPPSPTLSAVRDAIAGKPRREDQDSSVVVGGETPRVNGYSFVDDEDDEPEDSSPVPIINLGPGDASINPFRLQEQRDRETLHERMVDRISKSKKEASRNGLTGKVDTTPVPKFPSSPRVVGGLTPAAQRLWSKVGTPGNRSSGSSFGQSTPMKPRGSLLSPASPMRFVDFAIDLAAVLNASRSVAAKHVALRSRQLDTFGRTSSVAAAFRKRAAQKASQPEAPEERGQSSVEKDAASDEATIERDAPVAQETKPVHESSQEQAQTSTKAQDIKPELASETVQPKRDLFADAVSTLNQTRAQLDQAKEELELPTGIDVNIFHTTRGSKILDSLRKEGKSRPADRRPPVGGPAKEHPLRNWGRSPLVQHGESPAPPAPAVSKPREPESKPKEEPVAAEPVTVEPVVAEPVVKPEVKETAPTQPQTSSPAPSETVKVDAVISPSREPASNPAPRPTSVHALRESAVPASRISRIWNYGGLAAGMLGGAMTESVSRAFGGGGQGSVLLSGANMERLVAKLSRMRGAALKLGQMMSFQDTKMLPAPIQEVLQRVQDRADYMPAWQRDRVLSANLGPEWRELYSEFEEKPIAAASIGQVHKAVLKSNGKRVAVKIQFPGVADSINSDLDNLGILLTATKLLPKGLYLNKTIDNARLELGWECDYAREAECATRYKEMLGSQQDVFLVPAVYPEASGKQVITMDWMDGTGVTRITSFTQEQRDWIGSQILRLCLREITEFKFMQTDPNWTNFLYNPDTNKLELLDFGASREYPDAFVTQYVQLLEAASRSDRAAVKTLSESLGYLTGHESKVMIDAHTQSVLTLAEPFLASAPEVYDFKDQTITERVKALIPVMLHERLAPPPEETYSLHRKLSGAFLLCAKLGSKVRCREMFEESLAKGGYSQGA</sequence>
<organism evidence="7 8">
    <name type="scientific">Cylindrodendrum hubeiense</name>
    <dbReference type="NCBI Taxonomy" id="595255"/>
    <lineage>
        <taxon>Eukaryota</taxon>
        <taxon>Fungi</taxon>
        <taxon>Dikarya</taxon>
        <taxon>Ascomycota</taxon>
        <taxon>Pezizomycotina</taxon>
        <taxon>Sordariomycetes</taxon>
        <taxon>Hypocreomycetidae</taxon>
        <taxon>Hypocreales</taxon>
        <taxon>Nectriaceae</taxon>
        <taxon>Cylindrodendrum</taxon>
    </lineage>
</organism>
<feature type="region of interest" description="Disordered" evidence="5">
    <location>
        <begin position="608"/>
        <end position="712"/>
    </location>
</feature>
<dbReference type="InterPro" id="IPR004147">
    <property type="entry name" value="ABC1_dom"/>
</dbReference>
<feature type="compositionally biased region" description="Polar residues" evidence="5">
    <location>
        <begin position="539"/>
        <end position="548"/>
    </location>
</feature>
<dbReference type="SUPFAM" id="SSF56112">
    <property type="entry name" value="Protein kinase-like (PK-like)"/>
    <property type="match status" value="1"/>
</dbReference>
<accession>A0A9P5L4B8</accession>
<feature type="compositionally biased region" description="Basic and acidic residues" evidence="5">
    <location>
        <begin position="549"/>
        <end position="563"/>
    </location>
</feature>
<dbReference type="InterPro" id="IPR034646">
    <property type="entry name" value="ADCK3_dom"/>
</dbReference>
<feature type="compositionally biased region" description="Polar residues" evidence="5">
    <location>
        <begin position="1"/>
        <end position="11"/>
    </location>
</feature>
<feature type="domain" description="ABC1 atypical kinase-like" evidence="6">
    <location>
        <begin position="827"/>
        <end position="1069"/>
    </location>
</feature>
<dbReference type="OrthoDB" id="201153at2759"/>
<feature type="compositionally biased region" description="Basic and acidic residues" evidence="5">
    <location>
        <begin position="659"/>
        <end position="671"/>
    </location>
</feature>
<comment type="similarity">
    <text evidence="1">Belongs to the protein kinase superfamily. ADCK protein kinase family.</text>
</comment>
<feature type="region of interest" description="Disordered" evidence="5">
    <location>
        <begin position="371"/>
        <end position="398"/>
    </location>
</feature>
<keyword evidence="4" id="KW-0067">ATP-binding</keyword>
<dbReference type="GO" id="GO:0016740">
    <property type="term" value="F:transferase activity"/>
    <property type="evidence" value="ECO:0007669"/>
    <property type="project" value="UniProtKB-KW"/>
</dbReference>
<dbReference type="PANTHER" id="PTHR43851">
    <property type="match status" value="1"/>
</dbReference>
<feature type="compositionally biased region" description="Polar residues" evidence="5">
    <location>
        <begin position="417"/>
        <end position="430"/>
    </location>
</feature>
<keyword evidence="8" id="KW-1185">Reference proteome</keyword>
<dbReference type="GO" id="GO:0006744">
    <property type="term" value="P:ubiquinone biosynthetic process"/>
    <property type="evidence" value="ECO:0007669"/>
    <property type="project" value="TreeGrafter"/>
</dbReference>
<keyword evidence="2" id="KW-0808">Transferase</keyword>
<dbReference type="Pfam" id="PF03109">
    <property type="entry name" value="ABC1"/>
    <property type="match status" value="1"/>
</dbReference>
<evidence type="ECO:0000256" key="5">
    <source>
        <dbReference type="SAM" id="MobiDB-lite"/>
    </source>
</evidence>
<feature type="region of interest" description="Disordered" evidence="5">
    <location>
        <begin position="718"/>
        <end position="737"/>
    </location>
</feature>
<feature type="region of interest" description="Disordered" evidence="5">
    <location>
        <begin position="295"/>
        <end position="347"/>
    </location>
</feature>
<comment type="caution">
    <text evidence="7">The sequence shown here is derived from an EMBL/GenBank/DDBJ whole genome shotgun (WGS) entry which is preliminary data.</text>
</comment>
<evidence type="ECO:0000256" key="2">
    <source>
        <dbReference type="ARBA" id="ARBA00022679"/>
    </source>
</evidence>
<feature type="region of interest" description="Disordered" evidence="5">
    <location>
        <begin position="90"/>
        <end position="132"/>
    </location>
</feature>
<evidence type="ECO:0000259" key="6">
    <source>
        <dbReference type="Pfam" id="PF03109"/>
    </source>
</evidence>
<feature type="region of interest" description="Disordered" evidence="5">
    <location>
        <begin position="208"/>
        <end position="243"/>
    </location>
</feature>
<feature type="compositionally biased region" description="Acidic residues" evidence="5">
    <location>
        <begin position="321"/>
        <end position="330"/>
    </location>
</feature>
<dbReference type="EMBL" id="JAANBB010000388">
    <property type="protein sequence ID" value="KAF7543132.1"/>
    <property type="molecule type" value="Genomic_DNA"/>
</dbReference>
<protein>
    <recommendedName>
        <fullName evidence="6">ABC1 atypical kinase-like domain-containing protein</fullName>
    </recommendedName>
</protein>
<dbReference type="Proteomes" id="UP000722485">
    <property type="component" value="Unassembled WGS sequence"/>
</dbReference>
<dbReference type="GO" id="GO:0005524">
    <property type="term" value="F:ATP binding"/>
    <property type="evidence" value="ECO:0007669"/>
    <property type="project" value="UniProtKB-KW"/>
</dbReference>
<keyword evidence="3" id="KW-0547">Nucleotide-binding</keyword>
<feature type="compositionally biased region" description="Low complexity" evidence="5">
    <location>
        <begin position="93"/>
        <end position="106"/>
    </location>
</feature>
<reference evidence="7" key="1">
    <citation type="submission" date="2020-03" db="EMBL/GenBank/DDBJ databases">
        <title>Draft Genome Sequence of Cylindrodendrum hubeiense.</title>
        <authorList>
            <person name="Buettner E."/>
            <person name="Kellner H."/>
        </authorList>
    </citation>
    <scope>NUCLEOTIDE SEQUENCE</scope>
    <source>
        <strain evidence="7">IHI 201604</strain>
    </source>
</reference>
<feature type="compositionally biased region" description="Basic and acidic residues" evidence="5">
    <location>
        <begin position="502"/>
        <end position="525"/>
    </location>
</feature>
<feature type="compositionally biased region" description="Low complexity" evidence="5">
    <location>
        <begin position="695"/>
        <end position="710"/>
    </location>
</feature>
<dbReference type="CDD" id="cd13970">
    <property type="entry name" value="ABC1_ADCK3"/>
    <property type="match status" value="1"/>
</dbReference>
<evidence type="ECO:0000313" key="8">
    <source>
        <dbReference type="Proteomes" id="UP000722485"/>
    </source>
</evidence>
<proteinExistence type="inferred from homology"/>
<feature type="compositionally biased region" description="Basic and acidic residues" evidence="5">
    <location>
        <begin position="609"/>
        <end position="635"/>
    </location>
</feature>
<dbReference type="InterPro" id="IPR051409">
    <property type="entry name" value="Atypical_kinase_ADCK"/>
</dbReference>
<evidence type="ECO:0000313" key="7">
    <source>
        <dbReference type="EMBL" id="KAF7543132.1"/>
    </source>
</evidence>
<dbReference type="Pfam" id="PF09751">
    <property type="entry name" value="Es2"/>
    <property type="match status" value="1"/>
</dbReference>
<evidence type="ECO:0000256" key="4">
    <source>
        <dbReference type="ARBA" id="ARBA00022840"/>
    </source>
</evidence>
<dbReference type="InterPro" id="IPR011009">
    <property type="entry name" value="Kinase-like_dom_sf"/>
</dbReference>
<dbReference type="InterPro" id="IPR019148">
    <property type="entry name" value="Nuclear_protein_DGCR14_ESS-2"/>
</dbReference>